<evidence type="ECO:0000313" key="7">
    <source>
        <dbReference type="EMBL" id="AWN43036.1"/>
    </source>
</evidence>
<dbReference type="GO" id="GO:0016020">
    <property type="term" value="C:membrane"/>
    <property type="evidence" value="ECO:0007669"/>
    <property type="project" value="UniProtKB-SubCell"/>
</dbReference>
<dbReference type="OrthoDB" id="7267013at2"/>
<evidence type="ECO:0000256" key="2">
    <source>
        <dbReference type="ARBA" id="ARBA00022448"/>
    </source>
</evidence>
<keyword evidence="2" id="KW-0813">Transport</keyword>
<keyword evidence="8" id="KW-1185">Reference proteome</keyword>
<keyword evidence="5" id="KW-0249">Electron transport</keyword>
<evidence type="ECO:0000256" key="1">
    <source>
        <dbReference type="ARBA" id="ARBA00004370"/>
    </source>
</evidence>
<evidence type="ECO:0000256" key="5">
    <source>
        <dbReference type="ARBA" id="ARBA00022982"/>
    </source>
</evidence>
<protein>
    <recommendedName>
        <fullName evidence="9">ETC complex I subunit</fullName>
    </recommendedName>
</protein>
<reference evidence="8" key="1">
    <citation type="submission" date="2018-05" db="EMBL/GenBank/DDBJ databases">
        <title>Complete Genome Sequence of Methylobacterium sp. 17SD2-17.</title>
        <authorList>
            <person name="Srinivasan S."/>
        </authorList>
    </citation>
    <scope>NUCLEOTIDE SEQUENCE [LARGE SCALE GENOMIC DNA]</scope>
    <source>
        <strain evidence="8">17SD2-17</strain>
    </source>
</reference>
<dbReference type="Proteomes" id="UP000245926">
    <property type="component" value="Chromosome"/>
</dbReference>
<evidence type="ECO:0000256" key="4">
    <source>
        <dbReference type="ARBA" id="ARBA00022946"/>
    </source>
</evidence>
<keyword evidence="4" id="KW-0809">Transit peptide</keyword>
<keyword evidence="3" id="KW-0679">Respiratory chain</keyword>
<dbReference type="InterPro" id="IPR038532">
    <property type="entry name" value="NDUFS4-like_sf"/>
</dbReference>
<keyword evidence="6" id="KW-0472">Membrane</keyword>
<dbReference type="EMBL" id="CP029550">
    <property type="protein sequence ID" value="AWN43036.1"/>
    <property type="molecule type" value="Genomic_DNA"/>
</dbReference>
<accession>A0A2U8WCJ8</accession>
<name>A0A2U8WCJ8_9HYPH</name>
<dbReference type="KEGG" id="mets:DK389_24270"/>
<dbReference type="AlphaFoldDB" id="A0A2U8WCJ8"/>
<sequence>MQEHVIGIGHNRPPLEVNPTPWLVGARALIRRRTRPVETAGRAHQNDWIPSFERRTPPELDDLMGWTGGDDTLATQVQLTFGTRAQAVAYAERQGLDFTVEPDPVQVAQVKQVPPWQWGRRPRAAFGRGLSAPVRKSDDEGCDAAERAQLPDLERAFVNPAAVFRRPADVLDQPRLMEGCKREILQRWAWDEYLKEIAAGEGMIEGEPSRLDEVKAALLSLGETWRPKPFAPAAAAPLLLQDVEALAA</sequence>
<organism evidence="7 8">
    <name type="scientific">Methylobacterium durans</name>
    <dbReference type="NCBI Taxonomy" id="2202825"/>
    <lineage>
        <taxon>Bacteria</taxon>
        <taxon>Pseudomonadati</taxon>
        <taxon>Pseudomonadota</taxon>
        <taxon>Alphaproteobacteria</taxon>
        <taxon>Hyphomicrobiales</taxon>
        <taxon>Methylobacteriaceae</taxon>
        <taxon>Methylobacterium</taxon>
    </lineage>
</organism>
<dbReference type="Gene3D" id="3.30.160.190">
    <property type="entry name" value="atu1810 like domain"/>
    <property type="match status" value="1"/>
</dbReference>
<comment type="subcellular location">
    <subcellularLocation>
        <location evidence="1">Membrane</location>
    </subcellularLocation>
</comment>
<evidence type="ECO:0008006" key="9">
    <source>
        <dbReference type="Google" id="ProtNLM"/>
    </source>
</evidence>
<proteinExistence type="predicted"/>
<dbReference type="InterPro" id="IPR006885">
    <property type="entry name" value="NADH_UbQ_FeS_4_mit-like"/>
</dbReference>
<evidence type="ECO:0000256" key="6">
    <source>
        <dbReference type="ARBA" id="ARBA00023136"/>
    </source>
</evidence>
<gene>
    <name evidence="7" type="ORF">DK389_24270</name>
</gene>
<dbReference type="GO" id="GO:0022900">
    <property type="term" value="P:electron transport chain"/>
    <property type="evidence" value="ECO:0007669"/>
    <property type="project" value="InterPro"/>
</dbReference>
<dbReference type="Pfam" id="PF04800">
    <property type="entry name" value="NDUS4"/>
    <property type="match status" value="1"/>
</dbReference>
<dbReference type="RefSeq" id="WP_109893448.1">
    <property type="nucleotide sequence ID" value="NZ_CP029550.1"/>
</dbReference>
<evidence type="ECO:0000256" key="3">
    <source>
        <dbReference type="ARBA" id="ARBA00022660"/>
    </source>
</evidence>
<evidence type="ECO:0000313" key="8">
    <source>
        <dbReference type="Proteomes" id="UP000245926"/>
    </source>
</evidence>